<dbReference type="Gene3D" id="3.40.50.150">
    <property type="entry name" value="Vaccinia Virus protein VP39"/>
    <property type="match status" value="1"/>
</dbReference>
<reference evidence="3" key="1">
    <citation type="submission" date="2025-08" db="UniProtKB">
        <authorList>
            <consortium name="Ensembl"/>
        </authorList>
    </citation>
    <scope>IDENTIFICATION</scope>
</reference>
<evidence type="ECO:0000313" key="4">
    <source>
        <dbReference type="Proteomes" id="UP000265020"/>
    </source>
</evidence>
<dbReference type="Ensembl" id="ENSCVAT00000009704.1">
    <property type="protein sequence ID" value="ENSCVAP00000003637.1"/>
    <property type="gene ID" value="ENSCVAG00000004851.1"/>
</dbReference>
<dbReference type="AlphaFoldDB" id="A0A3Q2CF96"/>
<dbReference type="STRING" id="28743.ENSCVAP00000003637"/>
<accession>A0A3Q2CF96</accession>
<dbReference type="GO" id="GO:0032991">
    <property type="term" value="C:protein-containing complex"/>
    <property type="evidence" value="ECO:0007669"/>
    <property type="project" value="TreeGrafter"/>
</dbReference>
<evidence type="ECO:0000256" key="1">
    <source>
        <dbReference type="ARBA" id="ARBA00022603"/>
    </source>
</evidence>
<dbReference type="PANTHER" id="PTHR14614">
    <property type="entry name" value="HEPATOCELLULAR CARCINOMA-ASSOCIATED ANTIGEN"/>
    <property type="match status" value="1"/>
</dbReference>
<dbReference type="GeneTree" id="ENSGT00940000164788"/>
<keyword evidence="1" id="KW-0808">Transferase</keyword>
<proteinExistence type="predicted"/>
<sequence length="277" mass="30348">MAFPEQKPQRKREDVFKEFRELFFSMNRLTSFPWTVSRRRNVAKGGRKLVDTSMIQTQTVGCLLVGLMFSPSGSPCRLSESSLDLLCFPQPNGGAVSLLENVALISEGTTGLVTWEAALHLAEWALENQQLFSGRSVLELGSGVGLTGIAVCCSCDPLRFVFSDCHPAVLQKLRENVRLNGFGEQTSPAVSVEELDWTTATEEQIRRIGADVVLAADVVYDPEAAGSLAALMLKILSCGPAEVYVCSTVRNPQTYGGFKLQLGKHLAHQRLPWKRSG</sequence>
<evidence type="ECO:0000313" key="3">
    <source>
        <dbReference type="Ensembl" id="ENSCVAP00000003637.1"/>
    </source>
</evidence>
<dbReference type="PANTHER" id="PTHR14614:SF130">
    <property type="entry name" value="PROTEIN-LYSINE N-METHYLTRANSFERASE EEF2KMT"/>
    <property type="match status" value="1"/>
</dbReference>
<dbReference type="Pfam" id="PF10294">
    <property type="entry name" value="Methyltransf_16"/>
    <property type="match status" value="1"/>
</dbReference>
<keyword evidence="4" id="KW-1185">Reference proteome</keyword>
<dbReference type="GO" id="GO:0032259">
    <property type="term" value="P:methylation"/>
    <property type="evidence" value="ECO:0007669"/>
    <property type="project" value="UniProtKB-KW"/>
</dbReference>
<name>A0A3Q2CF96_CYPVA</name>
<dbReference type="Proteomes" id="UP000265020">
    <property type="component" value="Unassembled WGS sequence"/>
</dbReference>
<keyword evidence="1" id="KW-0489">Methyltransferase</keyword>
<dbReference type="InterPro" id="IPR029063">
    <property type="entry name" value="SAM-dependent_MTases_sf"/>
</dbReference>
<organism evidence="3 4">
    <name type="scientific">Cyprinodon variegatus</name>
    <name type="common">Sheepshead minnow</name>
    <dbReference type="NCBI Taxonomy" id="28743"/>
    <lineage>
        <taxon>Eukaryota</taxon>
        <taxon>Metazoa</taxon>
        <taxon>Chordata</taxon>
        <taxon>Craniata</taxon>
        <taxon>Vertebrata</taxon>
        <taxon>Euteleostomi</taxon>
        <taxon>Actinopterygii</taxon>
        <taxon>Neopterygii</taxon>
        <taxon>Teleostei</taxon>
        <taxon>Neoteleostei</taxon>
        <taxon>Acanthomorphata</taxon>
        <taxon>Ovalentaria</taxon>
        <taxon>Atherinomorphae</taxon>
        <taxon>Cyprinodontiformes</taxon>
        <taxon>Cyprinodontidae</taxon>
        <taxon>Cyprinodon</taxon>
    </lineage>
</organism>
<protein>
    <submittedName>
        <fullName evidence="3">Eukaryotic elongation factor 2 lysine methyltransferase</fullName>
    </submittedName>
</protein>
<dbReference type="SUPFAM" id="SSF53335">
    <property type="entry name" value="S-adenosyl-L-methionine-dependent methyltransferases"/>
    <property type="match status" value="1"/>
</dbReference>
<keyword evidence="2" id="KW-0949">S-adenosyl-L-methionine</keyword>
<evidence type="ECO:0000256" key="2">
    <source>
        <dbReference type="ARBA" id="ARBA00022691"/>
    </source>
</evidence>
<dbReference type="GO" id="GO:0008168">
    <property type="term" value="F:methyltransferase activity"/>
    <property type="evidence" value="ECO:0007669"/>
    <property type="project" value="UniProtKB-KW"/>
</dbReference>
<reference evidence="3" key="2">
    <citation type="submission" date="2025-09" db="UniProtKB">
        <authorList>
            <consortium name="Ensembl"/>
        </authorList>
    </citation>
    <scope>IDENTIFICATION</scope>
</reference>
<dbReference type="InterPro" id="IPR019410">
    <property type="entry name" value="Methyltransf_16"/>
</dbReference>